<dbReference type="Pfam" id="PF01757">
    <property type="entry name" value="Acyl_transf_3"/>
    <property type="match status" value="1"/>
</dbReference>
<accession>A0A5E4QN27</accession>
<feature type="transmembrane region" description="Helical" evidence="1">
    <location>
        <begin position="394"/>
        <end position="413"/>
    </location>
</feature>
<dbReference type="AlphaFoldDB" id="A0A5E4QN27"/>
<evidence type="ECO:0000259" key="3">
    <source>
        <dbReference type="Pfam" id="PF01757"/>
    </source>
</evidence>
<dbReference type="PANTHER" id="PTHR11161:SF0">
    <property type="entry name" value="O-ACYLTRANSFERASE LIKE PROTEIN"/>
    <property type="match status" value="1"/>
</dbReference>
<keyword evidence="1" id="KW-0472">Membrane</keyword>
<dbReference type="InterPro" id="IPR052728">
    <property type="entry name" value="O2_lipid_transport_reg"/>
</dbReference>
<feature type="transmembrane region" description="Helical" evidence="1">
    <location>
        <begin position="153"/>
        <end position="173"/>
    </location>
</feature>
<evidence type="ECO:0000313" key="4">
    <source>
        <dbReference type="EMBL" id="VVC99659.1"/>
    </source>
</evidence>
<dbReference type="PANTHER" id="PTHR11161">
    <property type="entry name" value="O-ACYLTRANSFERASE"/>
    <property type="match status" value="1"/>
</dbReference>
<feature type="transmembrane region" description="Helical" evidence="1">
    <location>
        <begin position="446"/>
        <end position="462"/>
    </location>
</feature>
<feature type="transmembrane region" description="Helical" evidence="1">
    <location>
        <begin position="217"/>
        <end position="237"/>
    </location>
</feature>
<organism evidence="4 5">
    <name type="scientific">Leptidea sinapis</name>
    <dbReference type="NCBI Taxonomy" id="189913"/>
    <lineage>
        <taxon>Eukaryota</taxon>
        <taxon>Metazoa</taxon>
        <taxon>Ecdysozoa</taxon>
        <taxon>Arthropoda</taxon>
        <taxon>Hexapoda</taxon>
        <taxon>Insecta</taxon>
        <taxon>Pterygota</taxon>
        <taxon>Neoptera</taxon>
        <taxon>Endopterygota</taxon>
        <taxon>Lepidoptera</taxon>
        <taxon>Glossata</taxon>
        <taxon>Ditrysia</taxon>
        <taxon>Papilionoidea</taxon>
        <taxon>Pieridae</taxon>
        <taxon>Dismorphiinae</taxon>
        <taxon>Leptidea</taxon>
    </lineage>
</organism>
<dbReference type="InterPro" id="IPR002656">
    <property type="entry name" value="Acyl_transf_3_dom"/>
</dbReference>
<keyword evidence="5" id="KW-1185">Reference proteome</keyword>
<feature type="transmembrane region" description="Helical" evidence="1">
    <location>
        <begin position="582"/>
        <end position="606"/>
    </location>
</feature>
<protein>
    <recommendedName>
        <fullName evidence="3">Acyltransferase 3 domain-containing protein</fullName>
    </recommendedName>
</protein>
<feature type="transmembrane region" description="Helical" evidence="1">
    <location>
        <begin position="554"/>
        <end position="570"/>
    </location>
</feature>
<feature type="transmembrane region" description="Helical" evidence="1">
    <location>
        <begin position="368"/>
        <end position="387"/>
    </location>
</feature>
<feature type="transmembrane region" description="Helical" evidence="1">
    <location>
        <begin position="510"/>
        <end position="533"/>
    </location>
</feature>
<proteinExistence type="predicted"/>
<keyword evidence="1" id="KW-0812">Transmembrane</keyword>
<dbReference type="EMBL" id="FZQP02004256">
    <property type="protein sequence ID" value="VVC99659.1"/>
    <property type="molecule type" value="Genomic_DNA"/>
</dbReference>
<keyword evidence="2" id="KW-0732">Signal</keyword>
<gene>
    <name evidence="4" type="ORF">LSINAPIS_LOCUS10491</name>
</gene>
<name>A0A5E4QN27_9NEOP</name>
<feature type="transmembrane region" description="Helical" evidence="1">
    <location>
        <begin position="298"/>
        <end position="320"/>
    </location>
</feature>
<evidence type="ECO:0000256" key="1">
    <source>
        <dbReference type="SAM" id="Phobius"/>
    </source>
</evidence>
<dbReference type="Proteomes" id="UP000324832">
    <property type="component" value="Unassembled WGS sequence"/>
</dbReference>
<sequence>MFYKYFVVLFLIGLSYGEPLYLNVTEYFRMPPLFELDNYEKCMASEDGMFCVVAVDVITEPDNDVTNIITKYSANRLKRFNHSNIERGICVTSSCRRQNIHNLTMEDLKIVLSECINKTIYNEYKVETKLSRINYCHNSKRRLDQDFDNGDQIFAIAVFIIVLLNIIGTWYDARLTRTNESKGNPHLLCFSIIKNWSKYITNEHKDPRFKSFQGLHAIKTILTFLIVMVHVLWLYPFTFVDNPRDLELNYDKLSYQMLFNGASLMQVYFMMSGCLLVHSLKISGEHHAETWTMFPLIIIYRLGRVLPAIMMILGFTTTWFRHLGNGPLWNYYVSPAVSDCRQYWWSHLLFVNILLPDTENRACILQSWHISAEIHLFTISLFIYLATRKRFRSLAFTIMFLIGLVGPALHVWFKDVEATLLIYPEFIRKLMSDEFRNVHSKPYNNMSAYVIGMCLGLYIYEAQRSNKKFNKSKLLSVLTLMVIPTTFLLFSSSGYYFFARNGQSPILGRMIYAAAHRPALALVYAFLVLSLVFDFNNFLSTLANWSAWRLPSRLTYMVYIVHITVIQYLLGSRTQLDHVAFMNIVMSVVGVSCISFLLALPLYLLLEAPFTNLVKTLAIGDHSLSSTKQDSKKE</sequence>
<feature type="transmembrane region" description="Helical" evidence="1">
    <location>
        <begin position="257"/>
        <end position="277"/>
    </location>
</feature>
<feature type="chain" id="PRO_5022848674" description="Acyltransferase 3 domain-containing protein" evidence="2">
    <location>
        <begin position="18"/>
        <end position="634"/>
    </location>
</feature>
<reference evidence="4 5" key="1">
    <citation type="submission" date="2017-07" db="EMBL/GenBank/DDBJ databases">
        <authorList>
            <person name="Talla V."/>
            <person name="Backstrom N."/>
        </authorList>
    </citation>
    <scope>NUCLEOTIDE SEQUENCE [LARGE SCALE GENOMIC DNA]</scope>
</reference>
<feature type="domain" description="Acyltransferase 3" evidence="3">
    <location>
        <begin position="214"/>
        <end position="602"/>
    </location>
</feature>
<evidence type="ECO:0000256" key="2">
    <source>
        <dbReference type="SAM" id="SignalP"/>
    </source>
</evidence>
<evidence type="ECO:0000313" key="5">
    <source>
        <dbReference type="Proteomes" id="UP000324832"/>
    </source>
</evidence>
<feature type="transmembrane region" description="Helical" evidence="1">
    <location>
        <begin position="474"/>
        <end position="498"/>
    </location>
</feature>
<feature type="signal peptide" evidence="2">
    <location>
        <begin position="1"/>
        <end position="17"/>
    </location>
</feature>
<keyword evidence="1" id="KW-1133">Transmembrane helix</keyword>
<dbReference type="GO" id="GO:0016747">
    <property type="term" value="F:acyltransferase activity, transferring groups other than amino-acyl groups"/>
    <property type="evidence" value="ECO:0007669"/>
    <property type="project" value="InterPro"/>
</dbReference>